<dbReference type="PANTHER" id="PTHR12815:SF47">
    <property type="entry name" value="TRANSLOCATION AND ASSEMBLY MODULE SUBUNIT TAMA"/>
    <property type="match status" value="1"/>
</dbReference>
<dbReference type="InterPro" id="IPR039910">
    <property type="entry name" value="D15-like"/>
</dbReference>
<dbReference type="RefSeq" id="WP_147189750.1">
    <property type="nucleotide sequence ID" value="NZ_CP042435.1"/>
</dbReference>
<dbReference type="Gene3D" id="2.40.160.50">
    <property type="entry name" value="membrane protein fhac: a member of the omp85/tpsb transporter family"/>
    <property type="match status" value="1"/>
</dbReference>
<evidence type="ECO:0000313" key="8">
    <source>
        <dbReference type="EMBL" id="QEC67943.1"/>
    </source>
</evidence>
<keyword evidence="4" id="KW-0472">Membrane</keyword>
<keyword evidence="3 6" id="KW-0732">Signal</keyword>
<dbReference type="GO" id="GO:0019867">
    <property type="term" value="C:outer membrane"/>
    <property type="evidence" value="ECO:0007669"/>
    <property type="project" value="InterPro"/>
</dbReference>
<accession>A0A5B8VAG0</accession>
<dbReference type="AlphaFoldDB" id="A0A5B8VAG0"/>
<protein>
    <submittedName>
        <fullName evidence="8">BamA/TamA family outer membrane protein</fullName>
    </submittedName>
</protein>
<feature type="signal peptide" evidence="6">
    <location>
        <begin position="1"/>
        <end position="24"/>
    </location>
</feature>
<keyword evidence="9" id="KW-1185">Reference proteome</keyword>
<dbReference type="InterPro" id="IPR000184">
    <property type="entry name" value="Bac_surfAg_D15"/>
</dbReference>
<comment type="subcellular location">
    <subcellularLocation>
        <location evidence="1">Membrane</location>
    </subcellularLocation>
</comment>
<evidence type="ECO:0000256" key="6">
    <source>
        <dbReference type="SAM" id="SignalP"/>
    </source>
</evidence>
<keyword evidence="5" id="KW-0998">Cell outer membrane</keyword>
<feature type="chain" id="PRO_5022704126" evidence="6">
    <location>
        <begin position="25"/>
        <end position="595"/>
    </location>
</feature>
<keyword evidence="2" id="KW-0812">Transmembrane</keyword>
<dbReference type="Proteomes" id="UP000321533">
    <property type="component" value="Chromosome"/>
</dbReference>
<organism evidence="8 9">
    <name type="scientific">Panacibacter ginsenosidivorans</name>
    <dbReference type="NCBI Taxonomy" id="1813871"/>
    <lineage>
        <taxon>Bacteria</taxon>
        <taxon>Pseudomonadati</taxon>
        <taxon>Bacteroidota</taxon>
        <taxon>Chitinophagia</taxon>
        <taxon>Chitinophagales</taxon>
        <taxon>Chitinophagaceae</taxon>
        <taxon>Panacibacter</taxon>
    </lineage>
</organism>
<sequence length="595" mass="67426">MAKIKQYILCLFLIVCCCTIQSTAQTKCSLVIQGSDSSIEIINALQLTTSFNSKADCLAYVQKLPGLLTTKGYISSSIDAVKEDSAHVYITLFAGRKYIWEQLTIEEKDWPVLNQLGYSSNSFNNKPFDQQKVTAVYNKLLDYFSNNGYPFAQLSLDSMVINGNLISAKLNINKGALYKIDTIIIRGDAKISKEYLTRYLGLEEHSLYQQEVLDQLDTRLAELPFIVQSQTRNITMLNTGAEVNLFLQNRKSNQVNVLVGFLPSNPQVGGKLLVTGEANLNLRNPFGYGETLGINWQQLQSKSPRLNLLFQRPYLFHTPVGVNMNFELYKRDSFFLNIHGLLGAQYNVSTKKSVTVAVQVYRTSLLSVDTATIKATKRLPNMIDLTSTTLSFQYDYNNTNYRFNPRKGNELQFVVGFGQRNIKENNTILSIKDPSFNYASLYDTVQTKAYVFRTTINAAHYFPIGKQATFKTALQGGWFQSPNYYDNELFQIGGFKKLRGFDEESIYTNRYLIATLEYRYLLAQNSWLFGFTDIGRAAYESNSASYAHNYYGFGAGIAFETNTGIFNISWAVGKRNDLNLDLRQSKIHIGFVSLF</sequence>
<feature type="domain" description="Bacterial surface antigen (D15)" evidence="7">
    <location>
        <begin position="284"/>
        <end position="574"/>
    </location>
</feature>
<evidence type="ECO:0000256" key="1">
    <source>
        <dbReference type="ARBA" id="ARBA00004370"/>
    </source>
</evidence>
<evidence type="ECO:0000256" key="5">
    <source>
        <dbReference type="ARBA" id="ARBA00023237"/>
    </source>
</evidence>
<dbReference type="OrthoDB" id="9811416at2"/>
<proteinExistence type="predicted"/>
<dbReference type="KEGG" id="pgin:FRZ67_11760"/>
<evidence type="ECO:0000256" key="2">
    <source>
        <dbReference type="ARBA" id="ARBA00022692"/>
    </source>
</evidence>
<evidence type="ECO:0000313" key="9">
    <source>
        <dbReference type="Proteomes" id="UP000321533"/>
    </source>
</evidence>
<name>A0A5B8VAG0_9BACT</name>
<reference evidence="8 9" key="1">
    <citation type="journal article" date="2016" name="Int. J. Syst. Evol. Microbiol.">
        <title>Panacibacter ginsenosidivorans gen. nov., sp. nov., with ginsenoside converting activity isolated from soil of a ginseng field.</title>
        <authorList>
            <person name="Siddiqi M.Z."/>
            <person name="Muhammad Shafi S."/>
            <person name="Choi K.D."/>
            <person name="Im W.T."/>
        </authorList>
    </citation>
    <scope>NUCLEOTIDE SEQUENCE [LARGE SCALE GENOMIC DNA]</scope>
    <source>
        <strain evidence="8 9">Gsoil1550</strain>
    </source>
</reference>
<evidence type="ECO:0000256" key="3">
    <source>
        <dbReference type="ARBA" id="ARBA00022729"/>
    </source>
</evidence>
<evidence type="ECO:0000259" key="7">
    <source>
        <dbReference type="Pfam" id="PF01103"/>
    </source>
</evidence>
<dbReference type="Pfam" id="PF01103">
    <property type="entry name" value="Omp85"/>
    <property type="match status" value="1"/>
</dbReference>
<gene>
    <name evidence="8" type="ORF">FRZ67_11760</name>
</gene>
<evidence type="ECO:0000256" key="4">
    <source>
        <dbReference type="ARBA" id="ARBA00023136"/>
    </source>
</evidence>
<dbReference type="EMBL" id="CP042435">
    <property type="protein sequence ID" value="QEC67943.1"/>
    <property type="molecule type" value="Genomic_DNA"/>
</dbReference>
<dbReference type="PANTHER" id="PTHR12815">
    <property type="entry name" value="SORTING AND ASSEMBLY MACHINERY SAMM50 PROTEIN FAMILY MEMBER"/>
    <property type="match status" value="1"/>
</dbReference>